<proteinExistence type="predicted"/>
<reference evidence="3" key="2">
    <citation type="submission" date="2025-09" db="UniProtKB">
        <authorList>
            <consortium name="Ensembl"/>
        </authorList>
    </citation>
    <scope>IDENTIFICATION</scope>
</reference>
<sequence>MSDGYEGLSAGERSSKLPAKRAAGKLLRRRARSRLRITNISDKNDRVVECQLQTYNNKMVTFKFDLDGDNPEEIAAVMVHNEFILKSEQDGFIHRIRDIIHRVETLLRKDGRGAAELPQSPEAEGGSSRPAELQLQELSRSISSSSSLSDLGCTSPSLSLQSPVLPALSSSLSENDLSSPAEPPAAQARGQQPVLPGSPAGSVQTWPLVSTAPSWLTAPP</sequence>
<evidence type="ECO:0000313" key="3">
    <source>
        <dbReference type="Ensembl" id="ENSACDP00005015813.1"/>
    </source>
</evidence>
<evidence type="ECO:0000313" key="4">
    <source>
        <dbReference type="Proteomes" id="UP000694521"/>
    </source>
</evidence>
<keyword evidence="4" id="KW-1185">Reference proteome</keyword>
<dbReference type="InterPro" id="IPR056865">
    <property type="entry name" value="CCTL2_WNK"/>
</dbReference>
<dbReference type="Proteomes" id="UP000694521">
    <property type="component" value="Unplaced"/>
</dbReference>
<feature type="compositionally biased region" description="Low complexity" evidence="1">
    <location>
        <begin position="169"/>
        <end position="179"/>
    </location>
</feature>
<dbReference type="Gene3D" id="3.10.20.90">
    <property type="entry name" value="Phosphatidylinositol 3-kinase Catalytic Subunit, Chain A, domain 1"/>
    <property type="match status" value="1"/>
</dbReference>
<evidence type="ECO:0000259" key="2">
    <source>
        <dbReference type="Pfam" id="PF24889"/>
    </source>
</evidence>
<feature type="region of interest" description="Disordered" evidence="1">
    <location>
        <begin position="169"/>
        <end position="220"/>
    </location>
</feature>
<feature type="region of interest" description="Disordered" evidence="1">
    <location>
        <begin position="1"/>
        <end position="24"/>
    </location>
</feature>
<protein>
    <recommendedName>
        <fullName evidence="2">Serine/threonine-protein kinase WNK CCTL2 domain-containing protein</fullName>
    </recommendedName>
</protein>
<evidence type="ECO:0000256" key="1">
    <source>
        <dbReference type="SAM" id="MobiDB-lite"/>
    </source>
</evidence>
<dbReference type="FunFam" id="3.10.20.90:FF:000127">
    <property type="entry name" value="serine/threonine-protein kinase WNK4 isoform X1"/>
    <property type="match status" value="1"/>
</dbReference>
<accession>A0A8B9E582</accession>
<dbReference type="InterPro" id="IPR050588">
    <property type="entry name" value="WNK_Ser-Thr_kinase"/>
</dbReference>
<name>A0A8B9E582_ANSCY</name>
<dbReference type="Ensembl" id="ENSACDT00005019030.1">
    <property type="protein sequence ID" value="ENSACDP00005015813.1"/>
    <property type="gene ID" value="ENSACDG00005011589.1"/>
</dbReference>
<feature type="region of interest" description="Disordered" evidence="1">
    <location>
        <begin position="112"/>
        <end position="131"/>
    </location>
</feature>
<dbReference type="PANTHER" id="PTHR13902">
    <property type="entry name" value="SERINE/THREONINE-PROTEIN KINASE WNK WITH NO LYSINE -RELATED"/>
    <property type="match status" value="1"/>
</dbReference>
<dbReference type="Pfam" id="PF24889">
    <property type="entry name" value="CCTL2_WNK"/>
    <property type="match status" value="1"/>
</dbReference>
<organism evidence="3 4">
    <name type="scientific">Anser cygnoides</name>
    <name type="common">Swan goose</name>
    <dbReference type="NCBI Taxonomy" id="8845"/>
    <lineage>
        <taxon>Eukaryota</taxon>
        <taxon>Metazoa</taxon>
        <taxon>Chordata</taxon>
        <taxon>Craniata</taxon>
        <taxon>Vertebrata</taxon>
        <taxon>Euteleostomi</taxon>
        <taxon>Archelosauria</taxon>
        <taxon>Archosauria</taxon>
        <taxon>Dinosauria</taxon>
        <taxon>Saurischia</taxon>
        <taxon>Theropoda</taxon>
        <taxon>Coelurosauria</taxon>
        <taxon>Aves</taxon>
        <taxon>Neognathae</taxon>
        <taxon>Galloanserae</taxon>
        <taxon>Anseriformes</taxon>
        <taxon>Anatidae</taxon>
        <taxon>Anserinae</taxon>
        <taxon>Anser</taxon>
    </lineage>
</organism>
<feature type="domain" description="Serine/threonine-protein kinase WNK CCTL2" evidence="2">
    <location>
        <begin position="34"/>
        <end position="105"/>
    </location>
</feature>
<reference evidence="3" key="1">
    <citation type="submission" date="2025-08" db="UniProtKB">
        <authorList>
            <consortium name="Ensembl"/>
        </authorList>
    </citation>
    <scope>IDENTIFICATION</scope>
</reference>
<feature type="compositionally biased region" description="Polar residues" evidence="1">
    <location>
        <begin position="201"/>
        <end position="214"/>
    </location>
</feature>
<dbReference type="AlphaFoldDB" id="A0A8B9E582"/>